<accession>A0ABU1Y408</accession>
<dbReference type="RefSeq" id="WP_310278632.1">
    <property type="nucleotide sequence ID" value="NZ_JAVDWQ010000002.1"/>
</dbReference>
<sequence>MENKCFKVLAVLVNYGSEQLQYLEQVVNELKSFKKFEVTVIVNSNIDLDIKGIDKVNLFTLDNYQLLPLTCRETIWENKDQFDLFVYGENDHLFLESHIDRHIKYSAILPKNRIPGLVQYEEENNQIYYPGYHSGFEWDFDTVEIYGNKRFAFFNNLHQATFILTKEQLLKVSQKVKFTELVNEDDPKLILFIKRGIKKIFKIDLFRIKLYSEKCKVNTDVFLYGGMKKMICISEFEDNLIHHLPNLYIQGSKGRKKFSADSMRMKEAINKLMTAKPRRKI</sequence>
<name>A0ABU1Y408_9FLAO</name>
<keyword evidence="2" id="KW-1185">Reference proteome</keyword>
<evidence type="ECO:0000313" key="2">
    <source>
        <dbReference type="Proteomes" id="UP001269081"/>
    </source>
</evidence>
<protein>
    <recommendedName>
        <fullName evidence="3">Glycosyltransferase family 2 protein</fullName>
    </recommendedName>
</protein>
<gene>
    <name evidence="1" type="ORF">J2W48_000889</name>
</gene>
<comment type="caution">
    <text evidence="1">The sequence shown here is derived from an EMBL/GenBank/DDBJ whole genome shotgun (WGS) entry which is preliminary data.</text>
</comment>
<dbReference type="Proteomes" id="UP001269081">
    <property type="component" value="Unassembled WGS sequence"/>
</dbReference>
<dbReference type="EMBL" id="JAVDWQ010000002">
    <property type="protein sequence ID" value="MDR7208959.1"/>
    <property type="molecule type" value="Genomic_DNA"/>
</dbReference>
<proteinExistence type="predicted"/>
<organism evidence="1 2">
    <name type="scientific">Flavobacterium piscis</name>
    <dbReference type="NCBI Taxonomy" id="1114874"/>
    <lineage>
        <taxon>Bacteria</taxon>
        <taxon>Pseudomonadati</taxon>
        <taxon>Bacteroidota</taxon>
        <taxon>Flavobacteriia</taxon>
        <taxon>Flavobacteriales</taxon>
        <taxon>Flavobacteriaceae</taxon>
        <taxon>Flavobacterium</taxon>
    </lineage>
</organism>
<evidence type="ECO:0000313" key="1">
    <source>
        <dbReference type="EMBL" id="MDR7208959.1"/>
    </source>
</evidence>
<reference evidence="1 2" key="1">
    <citation type="submission" date="2023-07" db="EMBL/GenBank/DDBJ databases">
        <title>Sorghum-associated microbial communities from plants grown in Nebraska, USA.</title>
        <authorList>
            <person name="Schachtman D."/>
        </authorList>
    </citation>
    <scope>NUCLEOTIDE SEQUENCE [LARGE SCALE GENOMIC DNA]</scope>
    <source>
        <strain evidence="1 2">4129</strain>
    </source>
</reference>
<evidence type="ECO:0008006" key="3">
    <source>
        <dbReference type="Google" id="ProtNLM"/>
    </source>
</evidence>